<dbReference type="Proteomes" id="UP000287243">
    <property type="component" value="Chromosome"/>
</dbReference>
<name>A0A410P420_VELA1</name>
<evidence type="ECO:0000313" key="2">
    <source>
        <dbReference type="Proteomes" id="UP000287243"/>
    </source>
</evidence>
<dbReference type="EMBL" id="CP019384">
    <property type="protein sequence ID" value="QAT16929.1"/>
    <property type="molecule type" value="Genomic_DNA"/>
</dbReference>
<sequence length="111" mass="13127">MRDMVFKNLTSMDKRKRVLWASETFNEDGILTKIHKYLIYIIKEVPVQENYTNEKPEIYVLKYRDTGEKTEKFHIRMKGGIYCIANGKCFFVTFCHTLKIDLCEAPQNAHS</sequence>
<gene>
    <name evidence="1" type="ORF">BU251_03875</name>
</gene>
<accession>A0A410P420</accession>
<organism evidence="1 2">
    <name type="scientific">Velamenicoccus archaeovorus</name>
    <dbReference type="NCBI Taxonomy" id="1930593"/>
    <lineage>
        <taxon>Bacteria</taxon>
        <taxon>Pseudomonadati</taxon>
        <taxon>Candidatus Omnitrophota</taxon>
        <taxon>Candidatus Velamenicoccus</taxon>
    </lineage>
</organism>
<dbReference type="KEGG" id="vai:BU251_03875"/>
<evidence type="ECO:0000313" key="1">
    <source>
        <dbReference type="EMBL" id="QAT16929.1"/>
    </source>
</evidence>
<protein>
    <submittedName>
        <fullName evidence="1">Uncharacterized protein</fullName>
    </submittedName>
</protein>
<proteinExistence type="predicted"/>
<reference evidence="1 2" key="1">
    <citation type="submission" date="2017-01" db="EMBL/GenBank/DDBJ databases">
        <title>First insights into the biology of 'candidatus Vampirococcus archaeovorus'.</title>
        <authorList>
            <person name="Kizina J."/>
            <person name="Jordan S."/>
            <person name="Stueber K."/>
            <person name="Reinhardt R."/>
            <person name="Harder J."/>
        </authorList>
    </citation>
    <scope>NUCLEOTIDE SEQUENCE [LARGE SCALE GENOMIC DNA]</scope>
    <source>
        <strain evidence="1 2">LiM</strain>
    </source>
</reference>
<dbReference type="AlphaFoldDB" id="A0A410P420"/>
<keyword evidence="2" id="KW-1185">Reference proteome</keyword>
<dbReference type="RefSeq" id="WP_128699571.1">
    <property type="nucleotide sequence ID" value="NZ_CP019384.1"/>
</dbReference>